<dbReference type="Proteomes" id="UP000284202">
    <property type="component" value="Unassembled WGS sequence"/>
</dbReference>
<keyword evidence="2" id="KW-0805">Transcription regulation</keyword>
<gene>
    <name evidence="6" type="ORF">D3P04_07620</name>
</gene>
<comment type="similarity">
    <text evidence="1">Belongs to the LysR transcriptional regulatory family.</text>
</comment>
<dbReference type="PROSITE" id="PS50931">
    <property type="entry name" value="HTH_LYSR"/>
    <property type="match status" value="1"/>
</dbReference>
<organism evidence="6 7">
    <name type="scientific">Paracoccus onubensis</name>
    <dbReference type="NCBI Taxonomy" id="1675788"/>
    <lineage>
        <taxon>Bacteria</taxon>
        <taxon>Pseudomonadati</taxon>
        <taxon>Pseudomonadota</taxon>
        <taxon>Alphaproteobacteria</taxon>
        <taxon>Rhodobacterales</taxon>
        <taxon>Paracoccaceae</taxon>
        <taxon>Paracoccus</taxon>
    </lineage>
</organism>
<dbReference type="Pfam" id="PF00126">
    <property type="entry name" value="HTH_1"/>
    <property type="match status" value="1"/>
</dbReference>
<dbReference type="PRINTS" id="PR00039">
    <property type="entry name" value="HTHLYSR"/>
</dbReference>
<dbReference type="GO" id="GO:0003677">
    <property type="term" value="F:DNA binding"/>
    <property type="evidence" value="ECO:0007669"/>
    <property type="project" value="UniProtKB-KW"/>
</dbReference>
<dbReference type="InterPro" id="IPR050176">
    <property type="entry name" value="LTTR"/>
</dbReference>
<dbReference type="Pfam" id="PF03466">
    <property type="entry name" value="LysR_substrate"/>
    <property type="match status" value="1"/>
</dbReference>
<dbReference type="InterPro" id="IPR005119">
    <property type="entry name" value="LysR_subst-bd"/>
</dbReference>
<dbReference type="RefSeq" id="WP_119747490.1">
    <property type="nucleotide sequence ID" value="NZ_QZCG01000004.1"/>
</dbReference>
<dbReference type="PANTHER" id="PTHR30579">
    <property type="entry name" value="TRANSCRIPTIONAL REGULATOR"/>
    <property type="match status" value="1"/>
</dbReference>
<dbReference type="SUPFAM" id="SSF46785">
    <property type="entry name" value="Winged helix' DNA-binding domain"/>
    <property type="match status" value="1"/>
</dbReference>
<dbReference type="GO" id="GO:0003700">
    <property type="term" value="F:DNA-binding transcription factor activity"/>
    <property type="evidence" value="ECO:0007669"/>
    <property type="project" value="InterPro"/>
</dbReference>
<keyword evidence="7" id="KW-1185">Reference proteome</keyword>
<dbReference type="SUPFAM" id="SSF53850">
    <property type="entry name" value="Periplasmic binding protein-like II"/>
    <property type="match status" value="1"/>
</dbReference>
<dbReference type="AlphaFoldDB" id="A0A418T031"/>
<dbReference type="OrthoDB" id="8097684at2"/>
<sequence length="288" mass="31170">MRNLDIATLRSLQAVAEYGAVTRAAEALNMTQSAMSMQMKRLEEVFGQPLLLKQGRGVVLSDFGEELLAEARKMVAMNDSIVARFTGVSPKGRLRVGISSDWLFERVAQAVRAFRQSNPDIELVIDYARSSDLRAQMKRGEHDLILVTEFEAPPGATHLAKVDIVWAGAVGGEAWTQRPLPIANTTTCAYHPVGILELDKAGIDWTLVAGQGGHDTWHVLAVADLGVTIKLRGVCLSGLENIEHGGALPPLPPTWMNVYFADGPARAVAAEFTGYLRHAISEISAMAA</sequence>
<proteinExistence type="inferred from homology"/>
<evidence type="ECO:0000256" key="2">
    <source>
        <dbReference type="ARBA" id="ARBA00023015"/>
    </source>
</evidence>
<dbReference type="PANTHER" id="PTHR30579:SF7">
    <property type="entry name" value="HTH-TYPE TRANSCRIPTIONAL REGULATOR LRHA-RELATED"/>
    <property type="match status" value="1"/>
</dbReference>
<reference evidence="7" key="1">
    <citation type="submission" date="2018-09" db="EMBL/GenBank/DDBJ databases">
        <title>Acidovorax cavernicola nov. sp. isolated from Gruta de las Maravillas (Aracena, Spain).</title>
        <authorList>
            <person name="Jurado V."/>
            <person name="Gutierrez-Patricio S."/>
            <person name="Gonzalez-Pimentel J.L."/>
            <person name="Miller A.Z."/>
            <person name="Laiz L."/>
            <person name="Saiz-Jimenez C."/>
        </authorList>
    </citation>
    <scope>NUCLEOTIDE SEQUENCE [LARGE SCALE GENOMIC DNA]</scope>
    <source>
        <strain evidence="7">1011MAR3C25</strain>
    </source>
</reference>
<dbReference type="Gene3D" id="3.40.190.10">
    <property type="entry name" value="Periplasmic binding protein-like II"/>
    <property type="match status" value="2"/>
</dbReference>
<keyword evidence="4" id="KW-0804">Transcription</keyword>
<evidence type="ECO:0000256" key="4">
    <source>
        <dbReference type="ARBA" id="ARBA00023163"/>
    </source>
</evidence>
<dbReference type="InterPro" id="IPR036388">
    <property type="entry name" value="WH-like_DNA-bd_sf"/>
</dbReference>
<dbReference type="EMBL" id="QZCG01000004">
    <property type="protein sequence ID" value="RJE86572.1"/>
    <property type="molecule type" value="Genomic_DNA"/>
</dbReference>
<dbReference type="InterPro" id="IPR000847">
    <property type="entry name" value="LysR_HTH_N"/>
</dbReference>
<dbReference type="InterPro" id="IPR036390">
    <property type="entry name" value="WH_DNA-bd_sf"/>
</dbReference>
<feature type="domain" description="HTH lysR-type" evidence="5">
    <location>
        <begin position="4"/>
        <end position="61"/>
    </location>
</feature>
<comment type="caution">
    <text evidence="6">The sequence shown here is derived from an EMBL/GenBank/DDBJ whole genome shotgun (WGS) entry which is preliminary data.</text>
</comment>
<evidence type="ECO:0000259" key="5">
    <source>
        <dbReference type="PROSITE" id="PS50931"/>
    </source>
</evidence>
<evidence type="ECO:0000313" key="6">
    <source>
        <dbReference type="EMBL" id="RJE86572.1"/>
    </source>
</evidence>
<dbReference type="Gene3D" id="1.10.10.10">
    <property type="entry name" value="Winged helix-like DNA-binding domain superfamily/Winged helix DNA-binding domain"/>
    <property type="match status" value="1"/>
</dbReference>
<name>A0A418T031_9RHOB</name>
<evidence type="ECO:0000313" key="7">
    <source>
        <dbReference type="Proteomes" id="UP000284202"/>
    </source>
</evidence>
<evidence type="ECO:0000256" key="3">
    <source>
        <dbReference type="ARBA" id="ARBA00023125"/>
    </source>
</evidence>
<evidence type="ECO:0000256" key="1">
    <source>
        <dbReference type="ARBA" id="ARBA00009437"/>
    </source>
</evidence>
<accession>A0A418T031</accession>
<keyword evidence="3" id="KW-0238">DNA-binding</keyword>
<protein>
    <submittedName>
        <fullName evidence="6">LysR family transcriptional regulator</fullName>
    </submittedName>
</protein>